<dbReference type="GO" id="GO:0009269">
    <property type="term" value="P:response to desiccation"/>
    <property type="evidence" value="ECO:0007669"/>
    <property type="project" value="InterPro"/>
</dbReference>
<feature type="chain" id="PRO_5011609222" evidence="1">
    <location>
        <begin position="34"/>
        <end position="175"/>
    </location>
</feature>
<dbReference type="OrthoDB" id="5421820at2"/>
<dbReference type="InterPro" id="IPR004864">
    <property type="entry name" value="LEA_2"/>
</dbReference>
<organism evidence="3 4">
    <name type="scientific">Propionivibrio dicarboxylicus</name>
    <dbReference type="NCBI Taxonomy" id="83767"/>
    <lineage>
        <taxon>Bacteria</taxon>
        <taxon>Pseudomonadati</taxon>
        <taxon>Pseudomonadota</taxon>
        <taxon>Betaproteobacteria</taxon>
        <taxon>Rhodocyclales</taxon>
        <taxon>Rhodocyclaceae</taxon>
        <taxon>Propionivibrio</taxon>
    </lineage>
</organism>
<dbReference type="InterPro" id="IPR013990">
    <property type="entry name" value="WHy-dom"/>
</dbReference>
<dbReference type="RefSeq" id="WP_091937828.1">
    <property type="nucleotide sequence ID" value="NZ_FNCY01000009.1"/>
</dbReference>
<dbReference type="PROSITE" id="PS51257">
    <property type="entry name" value="PROKAR_LIPOPROTEIN"/>
    <property type="match status" value="1"/>
</dbReference>
<dbReference type="SUPFAM" id="SSF117070">
    <property type="entry name" value="LEA14-like"/>
    <property type="match status" value="1"/>
</dbReference>
<keyword evidence="1" id="KW-0732">Signal</keyword>
<feature type="domain" description="Water stress and hypersensitive response" evidence="2">
    <location>
        <begin position="36"/>
        <end position="155"/>
    </location>
</feature>
<keyword evidence="4" id="KW-1185">Reference proteome</keyword>
<evidence type="ECO:0000313" key="4">
    <source>
        <dbReference type="Proteomes" id="UP000198607"/>
    </source>
</evidence>
<dbReference type="SMART" id="SM00769">
    <property type="entry name" value="WHy"/>
    <property type="match status" value="1"/>
</dbReference>
<dbReference type="Gene3D" id="2.60.40.1820">
    <property type="match status" value="1"/>
</dbReference>
<dbReference type="Proteomes" id="UP000198607">
    <property type="component" value="Unassembled WGS sequence"/>
</dbReference>
<dbReference type="EMBL" id="FNCY01000009">
    <property type="protein sequence ID" value="SDH82216.1"/>
    <property type="molecule type" value="Genomic_DNA"/>
</dbReference>
<reference evidence="3 4" key="1">
    <citation type="submission" date="2016-10" db="EMBL/GenBank/DDBJ databases">
        <authorList>
            <person name="de Groot N.N."/>
        </authorList>
    </citation>
    <scope>NUCLEOTIDE SEQUENCE [LARGE SCALE GENOMIC DNA]</scope>
    <source>
        <strain evidence="3 4">DSM 5885</strain>
    </source>
</reference>
<evidence type="ECO:0000313" key="3">
    <source>
        <dbReference type="EMBL" id="SDH82216.1"/>
    </source>
</evidence>
<dbReference type="AlphaFoldDB" id="A0A1G8FJL8"/>
<dbReference type="STRING" id="83767.SAMN05660652_02342"/>
<evidence type="ECO:0000256" key="1">
    <source>
        <dbReference type="SAM" id="SignalP"/>
    </source>
</evidence>
<name>A0A1G8FJL8_9RHOO</name>
<accession>A0A1G8FJL8</accession>
<gene>
    <name evidence="3" type="ORF">SAMN05660652_02342</name>
</gene>
<dbReference type="Pfam" id="PF03168">
    <property type="entry name" value="LEA_2"/>
    <property type="match status" value="1"/>
</dbReference>
<sequence>MRLIRGFWTKAMRQGGLMLACLVLASCSSLLKAPEVDVASIELAGFNLSEQRFALVLDLRNPNPVELSLRRLDFSVELDGRPFAQGHSVQPVRVPANGTAQLDVQAVSRLTTLLERLRAARSDGRARLFYRIFGSAELDGVGTLPFDRQGSVPSWCANCDPARGRSGSSKGDKPL</sequence>
<protein>
    <submittedName>
        <fullName evidence="3">LEA14-like dessication related protein</fullName>
    </submittedName>
</protein>
<evidence type="ECO:0000259" key="2">
    <source>
        <dbReference type="SMART" id="SM00769"/>
    </source>
</evidence>
<proteinExistence type="predicted"/>
<feature type="signal peptide" evidence="1">
    <location>
        <begin position="1"/>
        <end position="33"/>
    </location>
</feature>